<name>A0A3L6S2C0_PANMI</name>
<proteinExistence type="inferred from homology"/>
<dbReference type="EMBL" id="PQIB02000006">
    <property type="protein sequence ID" value="RLN13416.1"/>
    <property type="molecule type" value="Genomic_DNA"/>
</dbReference>
<dbReference type="GO" id="GO:0005773">
    <property type="term" value="C:vacuole"/>
    <property type="evidence" value="ECO:0007669"/>
    <property type="project" value="UniProtKB-SubCell"/>
</dbReference>
<dbReference type="OrthoDB" id="1908448at2759"/>
<sequence length="350" mass="37576">MLLQRCVSLELPVQDRSLSRRHRHSQECANHAAAASMEATSATVLGTGRSSKHEADHVEAASARGLARRRPAAPAPAAVAKAIDASTTQRLELPDTLAIGPESVAFDGHGAGPYVSVSDGRILKYGGEGAGWTTFAYSPSYTKNNCDAFSDLPPIATESSCGRPLGLRFHVESGNLYIADAYMGLMRVGPNGGEETVLATEAGGAPLRFTIRTNQVTVLQSGLTYPNGIAISADRTHLIVALTGPCKLMRYWIRGPNANTSEPFTDLPGYPDNVRPDGKGGYWVALHREKYELPFGLDRHLLAIRIGAEGEKLQETKGHKNVRPTKAVEREDGKIYLGSVELSYVGIVNT</sequence>
<dbReference type="Gene3D" id="2.120.10.30">
    <property type="entry name" value="TolB, C-terminal domain"/>
    <property type="match status" value="2"/>
</dbReference>
<evidence type="ECO:0000259" key="6">
    <source>
        <dbReference type="Pfam" id="PF03088"/>
    </source>
</evidence>
<keyword evidence="8" id="KW-1185">Reference proteome</keyword>
<dbReference type="AlphaFoldDB" id="A0A3L6S2C0"/>
<comment type="similarity">
    <text evidence="2">Belongs to the strictosidine synthase family.</text>
</comment>
<dbReference type="GO" id="GO:0016787">
    <property type="term" value="F:hydrolase activity"/>
    <property type="evidence" value="ECO:0007669"/>
    <property type="project" value="TreeGrafter"/>
</dbReference>
<organism evidence="7 8">
    <name type="scientific">Panicum miliaceum</name>
    <name type="common">Proso millet</name>
    <name type="synonym">Broomcorn millet</name>
    <dbReference type="NCBI Taxonomy" id="4540"/>
    <lineage>
        <taxon>Eukaryota</taxon>
        <taxon>Viridiplantae</taxon>
        <taxon>Streptophyta</taxon>
        <taxon>Embryophyta</taxon>
        <taxon>Tracheophyta</taxon>
        <taxon>Spermatophyta</taxon>
        <taxon>Magnoliopsida</taxon>
        <taxon>Liliopsida</taxon>
        <taxon>Poales</taxon>
        <taxon>Poaceae</taxon>
        <taxon>PACMAD clade</taxon>
        <taxon>Panicoideae</taxon>
        <taxon>Panicodae</taxon>
        <taxon>Paniceae</taxon>
        <taxon>Panicinae</taxon>
        <taxon>Panicum</taxon>
        <taxon>Panicum sect. Panicum</taxon>
    </lineage>
</organism>
<dbReference type="PANTHER" id="PTHR10426">
    <property type="entry name" value="STRICTOSIDINE SYNTHASE-RELATED"/>
    <property type="match status" value="1"/>
</dbReference>
<evidence type="ECO:0000256" key="2">
    <source>
        <dbReference type="ARBA" id="ARBA00009191"/>
    </source>
</evidence>
<dbReference type="PANTHER" id="PTHR10426:SF76">
    <property type="entry name" value="STRICTOSIDINE SYNTHASE CONSERVED REGION DOMAIN-CONTAINING PROTEIN"/>
    <property type="match status" value="1"/>
</dbReference>
<reference evidence="8" key="1">
    <citation type="journal article" date="2019" name="Nat. Commun.">
        <title>The genome of broomcorn millet.</title>
        <authorList>
            <person name="Zou C."/>
            <person name="Miki D."/>
            <person name="Li D."/>
            <person name="Tang Q."/>
            <person name="Xiao L."/>
            <person name="Rajput S."/>
            <person name="Deng P."/>
            <person name="Jia W."/>
            <person name="Huang R."/>
            <person name="Zhang M."/>
            <person name="Sun Y."/>
            <person name="Hu J."/>
            <person name="Fu X."/>
            <person name="Schnable P.S."/>
            <person name="Li F."/>
            <person name="Zhang H."/>
            <person name="Feng B."/>
            <person name="Zhu X."/>
            <person name="Liu R."/>
            <person name="Schnable J.C."/>
            <person name="Zhu J.-K."/>
            <person name="Zhang H."/>
        </authorList>
    </citation>
    <scope>NUCLEOTIDE SEQUENCE [LARGE SCALE GENOMIC DNA]</scope>
</reference>
<accession>A0A3L6S2C0</accession>
<dbReference type="InterPro" id="IPR018119">
    <property type="entry name" value="Strictosidine_synth_cons-reg"/>
</dbReference>
<protein>
    <recommendedName>
        <fullName evidence="6">Strictosidine synthase conserved region domain-containing protein</fullName>
    </recommendedName>
</protein>
<evidence type="ECO:0000256" key="5">
    <source>
        <dbReference type="SAM" id="MobiDB-lite"/>
    </source>
</evidence>
<dbReference type="Proteomes" id="UP000275267">
    <property type="component" value="Unassembled WGS sequence"/>
</dbReference>
<evidence type="ECO:0000313" key="8">
    <source>
        <dbReference type="Proteomes" id="UP000275267"/>
    </source>
</evidence>
<dbReference type="InterPro" id="IPR011042">
    <property type="entry name" value="6-blade_b-propeller_TolB-like"/>
</dbReference>
<feature type="domain" description="Strictosidine synthase conserved region" evidence="6">
    <location>
        <begin position="197"/>
        <end position="255"/>
    </location>
</feature>
<dbReference type="STRING" id="4540.A0A3L6S2C0"/>
<dbReference type="SUPFAM" id="SSF63829">
    <property type="entry name" value="Calcium-dependent phosphotriesterase"/>
    <property type="match status" value="1"/>
</dbReference>
<evidence type="ECO:0000256" key="1">
    <source>
        <dbReference type="ARBA" id="ARBA00004116"/>
    </source>
</evidence>
<comment type="caution">
    <text evidence="7">The sequence shown here is derived from an EMBL/GenBank/DDBJ whole genome shotgun (WGS) entry which is preliminary data.</text>
</comment>
<evidence type="ECO:0000313" key="7">
    <source>
        <dbReference type="EMBL" id="RLN13416.1"/>
    </source>
</evidence>
<keyword evidence="3" id="KW-0926">Vacuole</keyword>
<keyword evidence="4" id="KW-0325">Glycoprotein</keyword>
<feature type="region of interest" description="Disordered" evidence="5">
    <location>
        <begin position="46"/>
        <end position="71"/>
    </location>
</feature>
<evidence type="ECO:0000256" key="3">
    <source>
        <dbReference type="ARBA" id="ARBA00022554"/>
    </source>
</evidence>
<evidence type="ECO:0000256" key="4">
    <source>
        <dbReference type="ARBA" id="ARBA00023180"/>
    </source>
</evidence>
<comment type="subcellular location">
    <subcellularLocation>
        <location evidence="1">Vacuole</location>
    </subcellularLocation>
</comment>
<dbReference type="Pfam" id="PF03088">
    <property type="entry name" value="Str_synth"/>
    <property type="match status" value="1"/>
</dbReference>
<dbReference type="GO" id="GO:0012505">
    <property type="term" value="C:endomembrane system"/>
    <property type="evidence" value="ECO:0007669"/>
    <property type="project" value="TreeGrafter"/>
</dbReference>
<gene>
    <name evidence="7" type="ORF">C2845_PM09G19790</name>
</gene>